<name>A0A6J7IVI6_9ZZZZ</name>
<evidence type="ECO:0000313" key="1">
    <source>
        <dbReference type="EMBL" id="CAB4935248.1"/>
    </source>
</evidence>
<dbReference type="InterPro" id="IPR011050">
    <property type="entry name" value="Pectin_lyase_fold/virulence"/>
</dbReference>
<reference evidence="1" key="1">
    <citation type="submission" date="2020-05" db="EMBL/GenBank/DDBJ databases">
        <authorList>
            <person name="Chiriac C."/>
            <person name="Salcher M."/>
            <person name="Ghai R."/>
            <person name="Kavagutti S V."/>
        </authorList>
    </citation>
    <scope>NUCLEOTIDE SEQUENCE</scope>
</reference>
<protein>
    <submittedName>
        <fullName evidence="1">Unannotated protein</fullName>
    </submittedName>
</protein>
<gene>
    <name evidence="1" type="ORF">UFOPK3609_02172</name>
</gene>
<dbReference type="InterPro" id="IPR012334">
    <property type="entry name" value="Pectin_lyas_fold"/>
</dbReference>
<dbReference type="EMBL" id="CAFBMQ010000439">
    <property type="protein sequence ID" value="CAB4935248.1"/>
    <property type="molecule type" value="Genomic_DNA"/>
</dbReference>
<organism evidence="1">
    <name type="scientific">freshwater metagenome</name>
    <dbReference type="NCBI Taxonomy" id="449393"/>
    <lineage>
        <taxon>unclassified sequences</taxon>
        <taxon>metagenomes</taxon>
        <taxon>ecological metagenomes</taxon>
    </lineage>
</organism>
<accession>A0A6J7IVI6</accession>
<dbReference type="AlphaFoldDB" id="A0A6J7IVI6"/>
<proteinExistence type="predicted"/>
<dbReference type="Gene3D" id="2.160.20.10">
    <property type="entry name" value="Single-stranded right-handed beta-helix, Pectin lyase-like"/>
    <property type="match status" value="1"/>
</dbReference>
<sequence>MDGRGAECTRRDPCSNWNAALRAARPGDVVNVLPGHHGSQKLRKADAKPVGSAPVLFRGAGTGSTRVGQLDVEVPETTFASLQVTSEVRVRRTASGTTLSMLQVNGIVDLEADRSALLDSRVAPPADRDAVQVRSGAADVAIRGNVIGPGPRTGANHVDCVQVSWASRLQITGNTLYRCATQSLHLKPDRGDVVDVLVQGNAIQGCVPRSDACNGYNAFDVRTAGHDIRDIRVIGNTVHGGVTFDDVPGLVLQRNLMNDHPGCLVGSTDNVFGRGGCDRPEANAVRSVRFVAPDADPPDLRAVPECACAGYGAR</sequence>
<dbReference type="SUPFAM" id="SSF51126">
    <property type="entry name" value="Pectin lyase-like"/>
    <property type="match status" value="1"/>
</dbReference>